<keyword evidence="5" id="KW-1133">Transmembrane helix</keyword>
<dbReference type="InParanoid" id="G7E8W9"/>
<dbReference type="PANTHER" id="PTHR45856:SF25">
    <property type="entry name" value="FUNGAL LIPASE-LIKE DOMAIN-CONTAINING PROTEIN"/>
    <property type="match status" value="1"/>
</dbReference>
<evidence type="ECO:0000259" key="6">
    <source>
        <dbReference type="Pfam" id="PF01764"/>
    </source>
</evidence>
<evidence type="ECO:0000256" key="2">
    <source>
        <dbReference type="ARBA" id="ARBA00043996"/>
    </source>
</evidence>
<keyword evidence="5" id="KW-0472">Membrane</keyword>
<comment type="catalytic activity">
    <reaction evidence="4">
        <text>a monoacylglycerol + H2O = glycerol + a fatty acid + H(+)</text>
        <dbReference type="Rhea" id="RHEA:15245"/>
        <dbReference type="ChEBI" id="CHEBI:15377"/>
        <dbReference type="ChEBI" id="CHEBI:15378"/>
        <dbReference type="ChEBI" id="CHEBI:17408"/>
        <dbReference type="ChEBI" id="CHEBI:17754"/>
        <dbReference type="ChEBI" id="CHEBI:28868"/>
    </reaction>
</comment>
<dbReference type="Gene3D" id="3.40.50.1820">
    <property type="entry name" value="alpha/beta hydrolase"/>
    <property type="match status" value="1"/>
</dbReference>
<proteinExistence type="inferred from homology"/>
<feature type="transmembrane region" description="Helical" evidence="5">
    <location>
        <begin position="50"/>
        <end position="69"/>
    </location>
</feature>
<feature type="domain" description="Fungal lipase-type" evidence="6">
    <location>
        <begin position="196"/>
        <end position="302"/>
    </location>
</feature>
<dbReference type="eggNOG" id="ENOG502S4E3">
    <property type="taxonomic scope" value="Eukaryota"/>
</dbReference>
<comment type="caution">
    <text evidence="7">The sequence shown here is derived from an EMBL/GenBank/DDBJ whole genome shotgun (WGS) entry which is preliminary data.</text>
</comment>
<protein>
    <recommendedName>
        <fullName evidence="6">Fungal lipase-type domain-containing protein</fullName>
    </recommendedName>
</protein>
<reference evidence="7 8" key="2">
    <citation type="journal article" date="2012" name="Open Biol.">
        <title>Characteristics of nucleosomes and linker DNA regions on the genome of the basidiomycete Mixia osmundae revealed by mono- and dinucleosome mapping.</title>
        <authorList>
            <person name="Nishida H."/>
            <person name="Kondo S."/>
            <person name="Matsumoto T."/>
            <person name="Suzuki Y."/>
            <person name="Yoshikawa H."/>
            <person name="Taylor T.D."/>
            <person name="Sugiyama J."/>
        </authorList>
    </citation>
    <scope>NUCLEOTIDE SEQUENCE [LARGE SCALE GENOMIC DNA]</scope>
    <source>
        <strain evidence="8">CBS 9802 / IAM 14324 / JCM 22182 / KY 12970</strain>
    </source>
</reference>
<evidence type="ECO:0000313" key="8">
    <source>
        <dbReference type="Proteomes" id="UP000009131"/>
    </source>
</evidence>
<name>G7E8W9_MIXOS</name>
<dbReference type="PANTHER" id="PTHR45856">
    <property type="entry name" value="ALPHA/BETA-HYDROLASES SUPERFAMILY PROTEIN"/>
    <property type="match status" value="1"/>
</dbReference>
<gene>
    <name evidence="7" type="primary">Mo06288</name>
    <name evidence="7" type="ORF">E5Q_06288</name>
</gene>
<dbReference type="SUPFAM" id="SSF53474">
    <property type="entry name" value="alpha/beta-Hydrolases"/>
    <property type="match status" value="1"/>
</dbReference>
<dbReference type="STRING" id="764103.G7E8W9"/>
<comment type="similarity">
    <text evidence="2">Belongs to the AB hydrolase superfamily. Lipase family. Class 3 subfamily.</text>
</comment>
<dbReference type="Pfam" id="PF01764">
    <property type="entry name" value="Lipase_3"/>
    <property type="match status" value="1"/>
</dbReference>
<sequence>MKCPTSKKFLCLDNTLFCPFASSRVRPFAKTRQASLIDAYIRQQQAMVRLSTLALGLATVTVASAGLLGTTPNHKSLSKRQANQALDPADVPWWAYDADALYHIRYHCWLSMAAYADYDTVCPTVFTYDSLGKAGGDTSQAPWTPIGAFYTESGLQGYQVIIPEMDKVVIVFRGLYGWESLPSEPSSLEALNLGSGCSNCTAHTGALNLYLEAKAATNNWAAAKAAVASTGHKFSVTGHAFGGMVAQIAALDLGYSGNVHYSHSQGAPRVFNAPAAAFYDNLFQGESSQRAVANNDSVVATIPESSNYTFAGTGVYLWGYNSTYGMNMEMCWYDNENPQCAGGTVANDSYYYFTSLGSCGNWTVDIAQEEYLVSSMSAAYAATAVPTTTSSANLTTSTSIMSTSTSTTPLPTTTSTSTSASIPVTTITVQPNQLASSTAIAQSTGAAPATLALDSLTYTAVALFAASCVGFATIF</sequence>
<dbReference type="EMBL" id="BABT02000220">
    <property type="protein sequence ID" value="GAA99587.1"/>
    <property type="molecule type" value="Genomic_DNA"/>
</dbReference>
<comment type="catalytic activity">
    <reaction evidence="3">
        <text>a diacylglycerol + H2O = a monoacylglycerol + a fatty acid + H(+)</text>
        <dbReference type="Rhea" id="RHEA:32731"/>
        <dbReference type="ChEBI" id="CHEBI:15377"/>
        <dbReference type="ChEBI" id="CHEBI:15378"/>
        <dbReference type="ChEBI" id="CHEBI:17408"/>
        <dbReference type="ChEBI" id="CHEBI:18035"/>
        <dbReference type="ChEBI" id="CHEBI:28868"/>
    </reaction>
</comment>
<dbReference type="InterPro" id="IPR029058">
    <property type="entry name" value="AB_hydrolase_fold"/>
</dbReference>
<dbReference type="InterPro" id="IPR051218">
    <property type="entry name" value="Sec_MonoDiacylglyc_Lipase"/>
</dbReference>
<dbReference type="OrthoDB" id="426718at2759"/>
<evidence type="ECO:0000256" key="5">
    <source>
        <dbReference type="SAM" id="Phobius"/>
    </source>
</evidence>
<dbReference type="GO" id="GO:0006629">
    <property type="term" value="P:lipid metabolic process"/>
    <property type="evidence" value="ECO:0007669"/>
    <property type="project" value="InterPro"/>
</dbReference>
<dbReference type="HOGENOM" id="CLU_579489_0_0_1"/>
<reference evidence="7 8" key="1">
    <citation type="journal article" date="2011" name="J. Gen. Appl. Microbiol.">
        <title>Draft genome sequencing of the enigmatic basidiomycete Mixia osmundae.</title>
        <authorList>
            <person name="Nishida H."/>
            <person name="Nagatsuka Y."/>
            <person name="Sugiyama J."/>
        </authorList>
    </citation>
    <scope>NUCLEOTIDE SEQUENCE [LARGE SCALE GENOMIC DNA]</scope>
    <source>
        <strain evidence="8">CBS 9802 / IAM 14324 / JCM 22182 / KY 12970</strain>
    </source>
</reference>
<dbReference type="AlphaFoldDB" id="G7E8W9"/>
<keyword evidence="8" id="KW-1185">Reference proteome</keyword>
<organism evidence="7 8">
    <name type="scientific">Mixia osmundae (strain CBS 9802 / IAM 14324 / JCM 22182 / KY 12970)</name>
    <dbReference type="NCBI Taxonomy" id="764103"/>
    <lineage>
        <taxon>Eukaryota</taxon>
        <taxon>Fungi</taxon>
        <taxon>Dikarya</taxon>
        <taxon>Basidiomycota</taxon>
        <taxon>Pucciniomycotina</taxon>
        <taxon>Mixiomycetes</taxon>
        <taxon>Mixiales</taxon>
        <taxon>Mixiaceae</taxon>
        <taxon>Mixia</taxon>
    </lineage>
</organism>
<dbReference type="Proteomes" id="UP000009131">
    <property type="component" value="Unassembled WGS sequence"/>
</dbReference>
<keyword evidence="5" id="KW-0812">Transmembrane</keyword>
<evidence type="ECO:0000256" key="1">
    <source>
        <dbReference type="ARBA" id="ARBA00023157"/>
    </source>
</evidence>
<accession>G7E8W9</accession>
<evidence type="ECO:0000313" key="7">
    <source>
        <dbReference type="EMBL" id="GAA99587.1"/>
    </source>
</evidence>
<keyword evidence="1" id="KW-1015">Disulfide bond</keyword>
<dbReference type="InterPro" id="IPR002921">
    <property type="entry name" value="Fungal_lipase-type"/>
</dbReference>
<evidence type="ECO:0000256" key="3">
    <source>
        <dbReference type="ARBA" id="ARBA00047591"/>
    </source>
</evidence>
<evidence type="ECO:0000256" key="4">
    <source>
        <dbReference type="ARBA" id="ARBA00048461"/>
    </source>
</evidence>